<comment type="similarity">
    <text evidence="1 6">Belongs to the carbohydrate kinase PfkB family.</text>
</comment>
<accession>A0A372JQT2</accession>
<evidence type="ECO:0000256" key="6">
    <source>
        <dbReference type="RuleBase" id="RU003704"/>
    </source>
</evidence>
<dbReference type="PANTHER" id="PTHR43085:SF1">
    <property type="entry name" value="PSEUDOURIDINE KINASE-RELATED"/>
    <property type="match status" value="1"/>
</dbReference>
<dbReference type="Pfam" id="PF00294">
    <property type="entry name" value="PfkB"/>
    <property type="match status" value="1"/>
</dbReference>
<dbReference type="InterPro" id="IPR002173">
    <property type="entry name" value="Carboh/pur_kinase_PfkB_CS"/>
</dbReference>
<dbReference type="OrthoDB" id="9795789at2"/>
<name>A0A372JQT2_9ACTN</name>
<dbReference type="CDD" id="cd01167">
    <property type="entry name" value="bac_FRK"/>
    <property type="match status" value="1"/>
</dbReference>
<evidence type="ECO:0000256" key="2">
    <source>
        <dbReference type="ARBA" id="ARBA00022679"/>
    </source>
</evidence>
<keyword evidence="3" id="KW-0547">Nucleotide-binding</keyword>
<evidence type="ECO:0000256" key="4">
    <source>
        <dbReference type="ARBA" id="ARBA00022777"/>
    </source>
</evidence>
<evidence type="ECO:0000313" key="8">
    <source>
        <dbReference type="EMBL" id="RFU42320.1"/>
    </source>
</evidence>
<keyword evidence="4 6" id="KW-0418">Kinase</keyword>
<keyword evidence="5" id="KW-0067">ATP-binding</keyword>
<dbReference type="Proteomes" id="UP000261811">
    <property type="component" value="Unassembled WGS sequence"/>
</dbReference>
<dbReference type="InterPro" id="IPR002139">
    <property type="entry name" value="Ribo/fructo_kinase"/>
</dbReference>
<dbReference type="GO" id="GO:0005524">
    <property type="term" value="F:ATP binding"/>
    <property type="evidence" value="ECO:0007669"/>
    <property type="project" value="UniProtKB-KW"/>
</dbReference>
<feature type="domain" description="Carbohydrate kinase PfkB" evidence="7">
    <location>
        <begin position="5"/>
        <end position="291"/>
    </location>
</feature>
<dbReference type="PRINTS" id="PR00990">
    <property type="entry name" value="RIBOKINASE"/>
</dbReference>
<dbReference type="PROSITE" id="PS00584">
    <property type="entry name" value="PFKB_KINASES_2"/>
    <property type="match status" value="1"/>
</dbReference>
<dbReference type="SUPFAM" id="SSF53613">
    <property type="entry name" value="Ribokinase-like"/>
    <property type="match status" value="1"/>
</dbReference>
<evidence type="ECO:0000313" key="9">
    <source>
        <dbReference type="Proteomes" id="UP000261811"/>
    </source>
</evidence>
<dbReference type="GO" id="GO:0008865">
    <property type="term" value="F:fructokinase activity"/>
    <property type="evidence" value="ECO:0007669"/>
    <property type="project" value="UniProtKB-ARBA"/>
</dbReference>
<organism evidence="8 9">
    <name type="scientific">Actinomadura logoneensis</name>
    <dbReference type="NCBI Taxonomy" id="2293572"/>
    <lineage>
        <taxon>Bacteria</taxon>
        <taxon>Bacillati</taxon>
        <taxon>Actinomycetota</taxon>
        <taxon>Actinomycetes</taxon>
        <taxon>Streptosporangiales</taxon>
        <taxon>Thermomonosporaceae</taxon>
        <taxon>Actinomadura</taxon>
    </lineage>
</organism>
<evidence type="ECO:0000256" key="3">
    <source>
        <dbReference type="ARBA" id="ARBA00022741"/>
    </source>
</evidence>
<dbReference type="InterPro" id="IPR011611">
    <property type="entry name" value="PfkB_dom"/>
</dbReference>
<evidence type="ECO:0000256" key="5">
    <source>
        <dbReference type="ARBA" id="ARBA00022840"/>
    </source>
</evidence>
<evidence type="ECO:0000259" key="7">
    <source>
        <dbReference type="Pfam" id="PF00294"/>
    </source>
</evidence>
<dbReference type="EMBL" id="QURH01000136">
    <property type="protein sequence ID" value="RFU42320.1"/>
    <property type="molecule type" value="Genomic_DNA"/>
</dbReference>
<dbReference type="PANTHER" id="PTHR43085">
    <property type="entry name" value="HEXOKINASE FAMILY MEMBER"/>
    <property type="match status" value="1"/>
</dbReference>
<keyword evidence="2 6" id="KW-0808">Transferase</keyword>
<comment type="caution">
    <text evidence="8">The sequence shown here is derived from an EMBL/GenBank/DDBJ whole genome shotgun (WGS) entry which is preliminary data.</text>
</comment>
<gene>
    <name evidence="8" type="ORF">DZF91_07200</name>
</gene>
<proteinExistence type="inferred from homology"/>
<dbReference type="InterPro" id="IPR050306">
    <property type="entry name" value="PfkB_Carbo_kinase"/>
</dbReference>
<dbReference type="GO" id="GO:0006000">
    <property type="term" value="P:fructose metabolic process"/>
    <property type="evidence" value="ECO:0007669"/>
    <property type="project" value="UniProtKB-ARBA"/>
</dbReference>
<dbReference type="Gene3D" id="3.40.1190.20">
    <property type="match status" value="1"/>
</dbReference>
<evidence type="ECO:0000256" key="1">
    <source>
        <dbReference type="ARBA" id="ARBA00010688"/>
    </source>
</evidence>
<reference evidence="8 9" key="1">
    <citation type="submission" date="2018-08" db="EMBL/GenBank/DDBJ databases">
        <title>Actinomadura jelena sp. nov., a novel Actinomycete isolated from soil in Chad.</title>
        <authorList>
            <person name="Shi L."/>
        </authorList>
    </citation>
    <scope>NUCLEOTIDE SEQUENCE [LARGE SCALE GENOMIC DNA]</scope>
    <source>
        <strain evidence="8 9">NEAU-G17</strain>
    </source>
</reference>
<dbReference type="AlphaFoldDB" id="A0A372JQT2"/>
<dbReference type="PROSITE" id="PS00583">
    <property type="entry name" value="PFKB_KINASES_1"/>
    <property type="match status" value="1"/>
</dbReference>
<protein>
    <submittedName>
        <fullName evidence="8">Carbohydrate kinase</fullName>
    </submittedName>
</protein>
<sequence>MLSRVTVLGEALVDLAPAGGERLFRAVPGGSPANVAVGLGRLGVPSSLVTGLGEDAFGRLVVRHLAESDVSVVAQPAPFTGTAVVTLDEAGAASYDFALSWEPAEAPLPDGTVALHTGSLAAALGGGPARVEAVMAAARPFATVSFDPNVRPGLMGDRRREAERVARQVALSDVVKASEEDIAWLHPGADPIAVARGWRALGPALVVVTHGMDGATLLAEEEVRSPAPPVRVVDTVGAGDAFSAAFLAGLHDAGLLGAERREALARVPAAVLDRAVRAASLTCTRPGADPPTRAELDAFAAV</sequence>
<keyword evidence="9" id="KW-1185">Reference proteome</keyword>
<dbReference type="InterPro" id="IPR029056">
    <property type="entry name" value="Ribokinase-like"/>
</dbReference>